<protein>
    <recommendedName>
        <fullName evidence="3">thymidine phosphorylase</fullName>
        <ecNumber evidence="3">2.4.2.4</ecNumber>
    </recommendedName>
</protein>
<comment type="subunit">
    <text evidence="2">Homodimer.</text>
</comment>
<sequence length="439" mass="46837">MAFLPAEIIKAKRNGQALSDDEISEFILGYARGQIPDYQMSALLMATFFKGMTTQETLSLTKAMLHSGEVVDLSSVSGFKVDKHSTGGVGDKTSLILGPIVAAAGVPVPMISGRGLGHTGGTLDKLEAIPGFNTQKSLPEFVELVGKHLICFIGQTKEICPADKKIYALRDVTATVESLPLICASIMSKKLAEGIDGLVLDVKYGTGAFMKTPVLAEELAVNLMSIARGYGKKVTALLTNMDQPLGRYSGNSLEVEECVAIMKNEKFIGAAGYDLYEDTRELSLRLSAHMLLLAGKGPNEEACYQLAVEVLRSGKALAKFEELCQIHGGNLSALPQPKHHLPLVSDKSGFIQGFHTESIGVAGIIIRAGRAQTTDIIAPTAGVEFHVKVGDEVKAGEPIFTLHGDDKDLLQSAVPLLKSAVNISLQKPAKPSLIIKTLL</sequence>
<dbReference type="PIRSF" id="PIRSF000478">
    <property type="entry name" value="TP_PyNP"/>
    <property type="match status" value="1"/>
</dbReference>
<keyword evidence="4" id="KW-0328">Glycosyltransferase</keyword>
<dbReference type="Pfam" id="PF00591">
    <property type="entry name" value="Glycos_transf_3"/>
    <property type="match status" value="1"/>
</dbReference>
<dbReference type="Pfam" id="PF02885">
    <property type="entry name" value="Glycos_trans_3N"/>
    <property type="match status" value="1"/>
</dbReference>
<name>A0A150WQS4_BDEBC</name>
<dbReference type="Pfam" id="PF07831">
    <property type="entry name" value="PYNP_C"/>
    <property type="match status" value="1"/>
</dbReference>
<dbReference type="InterPro" id="IPR035902">
    <property type="entry name" value="Nuc_phospho_transferase"/>
</dbReference>
<evidence type="ECO:0000256" key="4">
    <source>
        <dbReference type="ARBA" id="ARBA00022676"/>
    </source>
</evidence>
<dbReference type="InterPro" id="IPR000053">
    <property type="entry name" value="Thymidine/pyrmidine_PPase"/>
</dbReference>
<dbReference type="GO" id="GO:0006213">
    <property type="term" value="P:pyrimidine nucleoside metabolic process"/>
    <property type="evidence" value="ECO:0007669"/>
    <property type="project" value="InterPro"/>
</dbReference>
<feature type="domain" description="Pyrimidine nucleoside phosphorylase C-terminal" evidence="7">
    <location>
        <begin position="350"/>
        <end position="424"/>
    </location>
</feature>
<dbReference type="GO" id="GO:0009032">
    <property type="term" value="F:thymidine phosphorylase activity"/>
    <property type="evidence" value="ECO:0007669"/>
    <property type="project" value="UniProtKB-EC"/>
</dbReference>
<proteinExistence type="inferred from homology"/>
<dbReference type="EMBL" id="LUKE01000001">
    <property type="protein sequence ID" value="KYG66657.1"/>
    <property type="molecule type" value="Genomic_DNA"/>
</dbReference>
<dbReference type="PANTHER" id="PTHR10515:SF0">
    <property type="entry name" value="THYMIDINE PHOSPHORYLASE"/>
    <property type="match status" value="1"/>
</dbReference>
<dbReference type="SMART" id="SM00941">
    <property type="entry name" value="PYNP_C"/>
    <property type="match status" value="1"/>
</dbReference>
<comment type="similarity">
    <text evidence="1">Belongs to the thymidine/pyrimidine-nucleoside phosphorylase family.</text>
</comment>
<evidence type="ECO:0000256" key="1">
    <source>
        <dbReference type="ARBA" id="ARBA00006915"/>
    </source>
</evidence>
<dbReference type="InterPro" id="IPR017872">
    <property type="entry name" value="Pyrmidine_PPase_CS"/>
</dbReference>
<dbReference type="OrthoDB" id="5288393at2"/>
<dbReference type="Gene3D" id="3.90.1170.30">
    <property type="entry name" value="Pyrimidine nucleoside phosphorylase-like, C-terminal domain"/>
    <property type="match status" value="1"/>
</dbReference>
<accession>A0A150WQS4</accession>
<dbReference type="InterPro" id="IPR013102">
    <property type="entry name" value="PYNP_C"/>
</dbReference>
<evidence type="ECO:0000256" key="3">
    <source>
        <dbReference type="ARBA" id="ARBA00011892"/>
    </source>
</evidence>
<dbReference type="Gene3D" id="1.20.970.10">
    <property type="entry name" value="Transferase, Pyrimidine Nucleoside Phosphorylase, Chain C"/>
    <property type="match status" value="1"/>
</dbReference>
<dbReference type="GO" id="GO:0005829">
    <property type="term" value="C:cytosol"/>
    <property type="evidence" value="ECO:0007669"/>
    <property type="project" value="TreeGrafter"/>
</dbReference>
<comment type="caution">
    <text evidence="8">The sequence shown here is derived from an EMBL/GenBank/DDBJ whole genome shotgun (WGS) entry which is preliminary data.</text>
</comment>
<evidence type="ECO:0000256" key="5">
    <source>
        <dbReference type="ARBA" id="ARBA00022679"/>
    </source>
</evidence>
<dbReference type="Proteomes" id="UP000075320">
    <property type="component" value="Unassembled WGS sequence"/>
</dbReference>
<dbReference type="FunFam" id="3.40.1030.10:FF:000003">
    <property type="entry name" value="Pyrimidine-nucleoside phosphorylase"/>
    <property type="match status" value="1"/>
</dbReference>
<comment type="catalytic activity">
    <reaction evidence="6">
        <text>thymidine + phosphate = 2-deoxy-alpha-D-ribose 1-phosphate + thymine</text>
        <dbReference type="Rhea" id="RHEA:16037"/>
        <dbReference type="ChEBI" id="CHEBI:17748"/>
        <dbReference type="ChEBI" id="CHEBI:17821"/>
        <dbReference type="ChEBI" id="CHEBI:43474"/>
        <dbReference type="ChEBI" id="CHEBI:57259"/>
        <dbReference type="EC" id="2.4.2.4"/>
    </reaction>
</comment>
<dbReference type="InterPro" id="IPR036320">
    <property type="entry name" value="Glycosyl_Trfase_fam3_N_dom_sf"/>
</dbReference>
<dbReference type="InterPro" id="IPR000312">
    <property type="entry name" value="Glycosyl_Trfase_fam3"/>
</dbReference>
<dbReference type="GO" id="GO:0004645">
    <property type="term" value="F:1,4-alpha-oligoglucan phosphorylase activity"/>
    <property type="evidence" value="ECO:0007669"/>
    <property type="project" value="InterPro"/>
</dbReference>
<dbReference type="Gene3D" id="3.40.1030.10">
    <property type="entry name" value="Nucleoside phosphorylase/phosphoribosyltransferase catalytic domain"/>
    <property type="match status" value="1"/>
</dbReference>
<dbReference type="InterPro" id="IPR018090">
    <property type="entry name" value="Pyrmidine_PPas_bac/euk"/>
</dbReference>
<dbReference type="EC" id="2.4.2.4" evidence="3"/>
<dbReference type="NCBIfam" id="TIGR02644">
    <property type="entry name" value="Y_phosphoryl"/>
    <property type="match status" value="1"/>
</dbReference>
<evidence type="ECO:0000256" key="2">
    <source>
        <dbReference type="ARBA" id="ARBA00011738"/>
    </source>
</evidence>
<dbReference type="PANTHER" id="PTHR10515">
    <property type="entry name" value="THYMIDINE PHOSPHORYLASE"/>
    <property type="match status" value="1"/>
</dbReference>
<reference evidence="8 9" key="1">
    <citation type="submission" date="2016-03" db="EMBL/GenBank/DDBJ databases">
        <authorList>
            <person name="Ploux O."/>
        </authorList>
    </citation>
    <scope>NUCLEOTIDE SEQUENCE [LARGE SCALE GENOMIC DNA]</scope>
    <source>
        <strain evidence="8 9">R0</strain>
    </source>
</reference>
<dbReference type="NCBIfam" id="NF004490">
    <property type="entry name" value="PRK05820.1"/>
    <property type="match status" value="1"/>
</dbReference>
<organism evidence="8 9">
    <name type="scientific">Bdellovibrio bacteriovorus</name>
    <dbReference type="NCBI Taxonomy" id="959"/>
    <lineage>
        <taxon>Bacteria</taxon>
        <taxon>Pseudomonadati</taxon>
        <taxon>Bdellovibrionota</taxon>
        <taxon>Bdellovibrionia</taxon>
        <taxon>Bdellovibrionales</taxon>
        <taxon>Pseudobdellovibrionaceae</taxon>
        <taxon>Bdellovibrio</taxon>
    </lineage>
</organism>
<gene>
    <name evidence="8" type="ORF">AZI86_06325</name>
</gene>
<keyword evidence="5" id="KW-0808">Transferase</keyword>
<keyword evidence="9" id="KW-1185">Reference proteome</keyword>
<evidence type="ECO:0000256" key="6">
    <source>
        <dbReference type="ARBA" id="ARBA00048550"/>
    </source>
</evidence>
<dbReference type="PROSITE" id="PS00647">
    <property type="entry name" value="THYMID_PHOSPHORYLASE"/>
    <property type="match status" value="1"/>
</dbReference>
<dbReference type="RefSeq" id="WP_061834224.1">
    <property type="nucleotide sequence ID" value="NZ_LUKE01000001.1"/>
</dbReference>
<dbReference type="InterPro" id="IPR036566">
    <property type="entry name" value="PYNP-like_C_sf"/>
</dbReference>
<dbReference type="SUPFAM" id="SSF54680">
    <property type="entry name" value="Pyrimidine nucleoside phosphorylase C-terminal domain"/>
    <property type="match status" value="1"/>
</dbReference>
<evidence type="ECO:0000313" key="9">
    <source>
        <dbReference type="Proteomes" id="UP000075320"/>
    </source>
</evidence>
<evidence type="ECO:0000259" key="7">
    <source>
        <dbReference type="SMART" id="SM00941"/>
    </source>
</evidence>
<dbReference type="SUPFAM" id="SSF47648">
    <property type="entry name" value="Nucleoside phosphorylase/phosphoribosyltransferase N-terminal domain"/>
    <property type="match status" value="1"/>
</dbReference>
<dbReference type="GO" id="GO:0006206">
    <property type="term" value="P:pyrimidine nucleobase metabolic process"/>
    <property type="evidence" value="ECO:0007669"/>
    <property type="project" value="InterPro"/>
</dbReference>
<dbReference type="InterPro" id="IPR017459">
    <property type="entry name" value="Glycosyl_Trfase_fam3_N_dom"/>
</dbReference>
<dbReference type="AlphaFoldDB" id="A0A150WQS4"/>
<dbReference type="SUPFAM" id="SSF52418">
    <property type="entry name" value="Nucleoside phosphorylase/phosphoribosyltransferase catalytic domain"/>
    <property type="match status" value="1"/>
</dbReference>
<evidence type="ECO:0000313" key="8">
    <source>
        <dbReference type="EMBL" id="KYG66657.1"/>
    </source>
</evidence>